<sequence>MNIHQRHSTYPQDNVRITSSILATASHEELSESRNPIFRTLLQENNTLSKQLASAERSLEEKTKSLEELTIKLTVTESKWSELLSKLPALQTTSGPDGILLATKPELTRLSQEDYPKVKIWSERDWASFLAERKKKVAATDGLATQKRRPGRPRKTVTTADNTDSPDDDNHFYWLPDINGIPVSEKQQSRMRGIAAGSWGLCSDTATEFVIRGLQHEYIEFHLDSDRWKVEKFITLKYPGWARTHFEVENPRKRKKSSDNALQGTSSVPTPMDIDDTPLLSQNPSPEHNSDPSKEPPSPEQAQAPAPPITSRASLPHSPNLSEESPNLFNGQDTPIYASRAVTPMEIDDVQPSHSPNPGEVSLDSPDLHNPSDDDTLYDELDAPDEDENNDNTPSGRPILGAIENQTAASSSIVSLAAPGGIPVSNPPSTASAKPARQKKRKECLPTQALSKPNYARLFFCQMQKESGKNAYEDEFQEWYKSSEAATHIPTIKEQLKVK</sequence>
<dbReference type="EMBL" id="JBAHYK010002054">
    <property type="protein sequence ID" value="KAL0565975.1"/>
    <property type="molecule type" value="Genomic_DNA"/>
</dbReference>
<feature type="compositionally biased region" description="Polar residues" evidence="2">
    <location>
        <begin position="259"/>
        <end position="269"/>
    </location>
</feature>
<evidence type="ECO:0008006" key="5">
    <source>
        <dbReference type="Google" id="ProtNLM"/>
    </source>
</evidence>
<feature type="compositionally biased region" description="Polar residues" evidence="2">
    <location>
        <begin position="311"/>
        <end position="333"/>
    </location>
</feature>
<evidence type="ECO:0000256" key="1">
    <source>
        <dbReference type="SAM" id="Coils"/>
    </source>
</evidence>
<proteinExistence type="predicted"/>
<evidence type="ECO:0000256" key="2">
    <source>
        <dbReference type="SAM" id="MobiDB-lite"/>
    </source>
</evidence>
<feature type="region of interest" description="Disordered" evidence="2">
    <location>
        <begin position="348"/>
        <end position="399"/>
    </location>
</feature>
<protein>
    <recommendedName>
        <fullName evidence="5">No apical meristem-associated C-terminal domain-containing protein</fullName>
    </recommendedName>
</protein>
<feature type="region of interest" description="Disordered" evidence="2">
    <location>
        <begin position="140"/>
        <end position="169"/>
    </location>
</feature>
<accession>A0ABR3ESU0</accession>
<evidence type="ECO:0000313" key="4">
    <source>
        <dbReference type="Proteomes" id="UP001465976"/>
    </source>
</evidence>
<name>A0ABR3ESU0_9AGAR</name>
<feature type="region of interest" description="Disordered" evidence="2">
    <location>
        <begin position="249"/>
        <end position="334"/>
    </location>
</feature>
<evidence type="ECO:0000313" key="3">
    <source>
        <dbReference type="EMBL" id="KAL0565975.1"/>
    </source>
</evidence>
<feature type="region of interest" description="Disordered" evidence="2">
    <location>
        <begin position="420"/>
        <end position="444"/>
    </location>
</feature>
<dbReference type="Proteomes" id="UP001465976">
    <property type="component" value="Unassembled WGS sequence"/>
</dbReference>
<feature type="coiled-coil region" evidence="1">
    <location>
        <begin position="38"/>
        <end position="79"/>
    </location>
</feature>
<reference evidence="3 4" key="1">
    <citation type="submission" date="2024-02" db="EMBL/GenBank/DDBJ databases">
        <title>A draft genome for the cacao thread blight pathogen Marasmius crinis-equi.</title>
        <authorList>
            <person name="Cohen S.P."/>
            <person name="Baruah I.K."/>
            <person name="Amoako-Attah I."/>
            <person name="Bukari Y."/>
            <person name="Meinhardt L.W."/>
            <person name="Bailey B.A."/>
        </authorList>
    </citation>
    <scope>NUCLEOTIDE SEQUENCE [LARGE SCALE GENOMIC DNA]</scope>
    <source>
        <strain evidence="3 4">GH-76</strain>
    </source>
</reference>
<keyword evidence="1" id="KW-0175">Coiled coil</keyword>
<gene>
    <name evidence="3" type="ORF">V5O48_016042</name>
</gene>
<feature type="compositionally biased region" description="Acidic residues" evidence="2">
    <location>
        <begin position="373"/>
        <end position="390"/>
    </location>
</feature>
<comment type="caution">
    <text evidence="3">The sequence shown here is derived from an EMBL/GenBank/DDBJ whole genome shotgun (WGS) entry which is preliminary data.</text>
</comment>
<feature type="compositionally biased region" description="Basic residues" evidence="2">
    <location>
        <begin position="146"/>
        <end position="155"/>
    </location>
</feature>
<keyword evidence="4" id="KW-1185">Reference proteome</keyword>
<organism evidence="3 4">
    <name type="scientific">Marasmius crinis-equi</name>
    <dbReference type="NCBI Taxonomy" id="585013"/>
    <lineage>
        <taxon>Eukaryota</taxon>
        <taxon>Fungi</taxon>
        <taxon>Dikarya</taxon>
        <taxon>Basidiomycota</taxon>
        <taxon>Agaricomycotina</taxon>
        <taxon>Agaricomycetes</taxon>
        <taxon>Agaricomycetidae</taxon>
        <taxon>Agaricales</taxon>
        <taxon>Marasmiineae</taxon>
        <taxon>Marasmiaceae</taxon>
        <taxon>Marasmius</taxon>
    </lineage>
</organism>